<accession>A0AAN2C7T5</accession>
<protein>
    <submittedName>
        <fullName evidence="1">Uncharacterized protein</fullName>
    </submittedName>
</protein>
<dbReference type="KEGG" id="vab:WPS_03760"/>
<name>A0AAN2C7T5_UNVUL</name>
<dbReference type="RefSeq" id="WP_317996165.1">
    <property type="nucleotide sequence ID" value="NZ_AP025523.1"/>
</dbReference>
<proteinExistence type="predicted"/>
<reference evidence="1 2" key="1">
    <citation type="journal article" date="2022" name="ISME Commun">
        <title>Vulcanimicrobium alpinus gen. nov. sp. nov., the first cultivated representative of the candidate phylum 'Eremiobacterota', is a metabolically versatile aerobic anoxygenic phototroph.</title>
        <authorList>
            <person name="Yabe S."/>
            <person name="Muto K."/>
            <person name="Abe K."/>
            <person name="Yokota A."/>
            <person name="Staudigel H."/>
            <person name="Tebo B.M."/>
        </authorList>
    </citation>
    <scope>NUCLEOTIDE SEQUENCE [LARGE SCALE GENOMIC DNA]</scope>
    <source>
        <strain evidence="1 2">WC8-2</strain>
    </source>
</reference>
<gene>
    <name evidence="1" type="ORF">WPS_03760</name>
</gene>
<keyword evidence="2" id="KW-1185">Reference proteome</keyword>
<dbReference type="AlphaFoldDB" id="A0AAN2C7T5"/>
<sequence length="102" mass="11014">MNVPDVRGIAAAYGVRIEVGDLGAWGGTTLVAEYDPRGPVIRINERALPRASSCEVRDAIDRAIAHELYHHREAIGEIPSLGDRAARERAADAFAAHVTRDA</sequence>
<organism evidence="1 2">
    <name type="scientific">Vulcanimicrobium alpinum</name>
    <dbReference type="NCBI Taxonomy" id="3016050"/>
    <lineage>
        <taxon>Bacteria</taxon>
        <taxon>Bacillati</taxon>
        <taxon>Vulcanimicrobiota</taxon>
        <taxon>Vulcanimicrobiia</taxon>
        <taxon>Vulcanimicrobiales</taxon>
        <taxon>Vulcanimicrobiaceae</taxon>
        <taxon>Vulcanimicrobium</taxon>
    </lineage>
</organism>
<evidence type="ECO:0000313" key="2">
    <source>
        <dbReference type="Proteomes" id="UP001317532"/>
    </source>
</evidence>
<dbReference type="EMBL" id="AP025523">
    <property type="protein sequence ID" value="BDE05100.1"/>
    <property type="molecule type" value="Genomic_DNA"/>
</dbReference>
<evidence type="ECO:0000313" key="1">
    <source>
        <dbReference type="EMBL" id="BDE05100.1"/>
    </source>
</evidence>
<dbReference type="Proteomes" id="UP001317532">
    <property type="component" value="Chromosome"/>
</dbReference>